<proteinExistence type="inferred from homology"/>
<dbReference type="CDD" id="cd18574">
    <property type="entry name" value="ABC_6TM_ABCB8_like"/>
    <property type="match status" value="1"/>
</dbReference>
<dbReference type="PANTHER" id="PTHR43394:SF17">
    <property type="entry name" value="MITOCHONDRIAL POTASSIUM CHANNEL ATP-BINDING SUBUNIT"/>
    <property type="match status" value="1"/>
</dbReference>
<dbReference type="Pfam" id="PF00005">
    <property type="entry name" value="ABC_tran"/>
    <property type="match status" value="1"/>
</dbReference>
<keyword evidence="9" id="KW-0809">Transit peptide</keyword>
<dbReference type="SMART" id="SM00382">
    <property type="entry name" value="AAA"/>
    <property type="match status" value="1"/>
</dbReference>
<keyword evidence="11 18" id="KW-1133">Transmembrane helix</keyword>
<evidence type="ECO:0000256" key="15">
    <source>
        <dbReference type="ARBA" id="ARBA00040439"/>
    </source>
</evidence>
<accession>A0ABU7B2Q7</accession>
<evidence type="ECO:0000256" key="8">
    <source>
        <dbReference type="ARBA" id="ARBA00022840"/>
    </source>
</evidence>
<feature type="transmembrane region" description="Helical" evidence="18">
    <location>
        <begin position="293"/>
        <end position="313"/>
    </location>
</feature>
<evidence type="ECO:0000256" key="16">
    <source>
        <dbReference type="ARBA" id="ARBA00041416"/>
    </source>
</evidence>
<dbReference type="Proteomes" id="UP001345963">
    <property type="component" value="Unassembled WGS sequence"/>
</dbReference>
<keyword evidence="13" id="KW-0496">Mitochondrion</keyword>
<evidence type="ECO:0000259" key="20">
    <source>
        <dbReference type="PROSITE" id="PS50929"/>
    </source>
</evidence>
<keyword evidence="8 21" id="KW-0067">ATP-binding</keyword>
<dbReference type="GO" id="GO:0005524">
    <property type="term" value="F:ATP binding"/>
    <property type="evidence" value="ECO:0007669"/>
    <property type="project" value="UniProtKB-KW"/>
</dbReference>
<dbReference type="PROSITE" id="PS50929">
    <property type="entry name" value="ABC_TM1F"/>
    <property type="match status" value="1"/>
</dbReference>
<dbReference type="Gene3D" id="1.20.1560.10">
    <property type="entry name" value="ABC transporter type 1, transmembrane domain"/>
    <property type="match status" value="1"/>
</dbReference>
<gene>
    <name evidence="21" type="primary">ABCB8</name>
    <name evidence="21" type="ORF">ATANTOWER_008443</name>
</gene>
<dbReference type="InterPro" id="IPR003439">
    <property type="entry name" value="ABC_transporter-like_ATP-bd"/>
</dbReference>
<feature type="transmembrane region" description="Helical" evidence="18">
    <location>
        <begin position="142"/>
        <end position="162"/>
    </location>
</feature>
<evidence type="ECO:0000256" key="17">
    <source>
        <dbReference type="ARBA" id="ARBA00042968"/>
    </source>
</evidence>
<evidence type="ECO:0000256" key="10">
    <source>
        <dbReference type="ARBA" id="ARBA00022958"/>
    </source>
</evidence>
<dbReference type="SUPFAM" id="SSF90123">
    <property type="entry name" value="ABC transporter transmembrane region"/>
    <property type="match status" value="1"/>
</dbReference>
<dbReference type="InterPro" id="IPR003593">
    <property type="entry name" value="AAA+_ATPase"/>
</dbReference>
<keyword evidence="4" id="KW-0633">Potassium transport</keyword>
<keyword evidence="6" id="KW-0547">Nucleotide-binding</keyword>
<feature type="domain" description="ABC transmembrane type-1" evidence="20">
    <location>
        <begin position="148"/>
        <end position="434"/>
    </location>
</feature>
<comment type="caution">
    <text evidence="21">The sequence shown here is derived from an EMBL/GenBank/DDBJ whole genome shotgun (WGS) entry which is preliminary data.</text>
</comment>
<evidence type="ECO:0000313" key="21">
    <source>
        <dbReference type="EMBL" id="MED6244400.1"/>
    </source>
</evidence>
<keyword evidence="3" id="KW-0813">Transport</keyword>
<dbReference type="InterPro" id="IPR017871">
    <property type="entry name" value="ABC_transporter-like_CS"/>
</dbReference>
<evidence type="ECO:0000256" key="4">
    <source>
        <dbReference type="ARBA" id="ARBA00022538"/>
    </source>
</evidence>
<name>A0ABU7B2Q7_9TELE</name>
<keyword evidence="7" id="KW-0999">Mitochondrion inner membrane</keyword>
<evidence type="ECO:0000259" key="19">
    <source>
        <dbReference type="PROSITE" id="PS50893"/>
    </source>
</evidence>
<dbReference type="CDD" id="cd03249">
    <property type="entry name" value="ABC_MTABC3_MDL1_MDL2"/>
    <property type="match status" value="1"/>
</dbReference>
<keyword evidence="10" id="KW-0630">Potassium</keyword>
<sequence>MAVTSTYYPNSLLPCVAVDHWRQYGSLQGACSKTGDKWKLSRWYTAHYSHGPSSTQQPSSALHRIWYLAQRAIRHSPCRTSKSPGLKFILGPAVLTVSARLFCCVAHCEADVNNNTLGEVITKDPVPEFKWHILWEFVKPQLFALICAVVLAFGSAMLNIQIPLMLGDLVNVVARYLREHSGNYVSEIKGPAMKLLGLYGIQGLLTTGYIILLSKVGERVAADMRKTLFASLLRQDVAFFDANKTGQLVNRLTADIQEFKSSFKLIISQGLRSITQTVGCFVSLYVISPKLTGLTVVVLPCLVGAGALIGSFLRKLSRLAQEQVAKATGVADEALGNVRTVKAFAMEERELQLYAYEVDKSCEMNENLGGGIAVFQGLSNVALNCIVLGTIFAGGTLISSNEMSPGDLMSFLVASQTVQRSLASISILFGQVVRGISSGARVFEYLSLQPTIPLSGGGRIPYHSLIGRVDFMNISFSYPTRPGHEVLKKFNLTLPPCKTIAIVGESGGGKSTVASLLERFYDPTSGVVMLDGLDIRTLDLAWIRGQVIGFINQEPVLFGSSILENIRFGKPDATDAEVISAAKQANAHRFITSFPDGYNTMVGERGVTLSGGQKQRIAIARALIKNPSILVLDEATSALDAESERVVQEALDRATKGRTVLIIAHRLSTIQGADLICVMSNGRIVEAGTHLELLSKGGLYSDLICRQRAEGQK</sequence>
<dbReference type="PANTHER" id="PTHR43394">
    <property type="entry name" value="ATP-DEPENDENT PERMEASE MDL1, MITOCHONDRIAL"/>
    <property type="match status" value="1"/>
</dbReference>
<evidence type="ECO:0000256" key="12">
    <source>
        <dbReference type="ARBA" id="ARBA00023065"/>
    </source>
</evidence>
<keyword evidence="12" id="KW-0406">Ion transport</keyword>
<evidence type="ECO:0000256" key="2">
    <source>
        <dbReference type="ARBA" id="ARBA00007577"/>
    </source>
</evidence>
<dbReference type="SUPFAM" id="SSF52540">
    <property type="entry name" value="P-loop containing nucleoside triphosphate hydrolases"/>
    <property type="match status" value="1"/>
</dbReference>
<feature type="transmembrane region" description="Helical" evidence="18">
    <location>
        <begin position="270"/>
        <end position="287"/>
    </location>
</feature>
<evidence type="ECO:0000256" key="9">
    <source>
        <dbReference type="ARBA" id="ARBA00022946"/>
    </source>
</evidence>
<dbReference type="Pfam" id="PF00664">
    <property type="entry name" value="ABC_membrane"/>
    <property type="match status" value="1"/>
</dbReference>
<comment type="similarity">
    <text evidence="2">Belongs to the ABC transporter superfamily. ABCB family. Multidrug resistance exporter (TC 3.A.1.201) subfamily.</text>
</comment>
<dbReference type="InterPro" id="IPR011527">
    <property type="entry name" value="ABC1_TM_dom"/>
</dbReference>
<protein>
    <recommendedName>
        <fullName evidence="15">Mitochondrial potassium channel ATP-binding subunit</fullName>
    </recommendedName>
    <alternativeName>
        <fullName evidence="17">ATP-binding cassette sub-family B member 8, mitochondrial</fullName>
    </alternativeName>
    <alternativeName>
        <fullName evidence="16">Mitochondrial sulfonylurea-receptor</fullName>
    </alternativeName>
</protein>
<evidence type="ECO:0000256" key="3">
    <source>
        <dbReference type="ARBA" id="ARBA00022448"/>
    </source>
</evidence>
<evidence type="ECO:0000256" key="11">
    <source>
        <dbReference type="ARBA" id="ARBA00022989"/>
    </source>
</evidence>
<feature type="domain" description="ABC transporter" evidence="19">
    <location>
        <begin position="469"/>
        <end position="706"/>
    </location>
</feature>
<organism evidence="21 22">
    <name type="scientific">Ataeniobius toweri</name>
    <dbReference type="NCBI Taxonomy" id="208326"/>
    <lineage>
        <taxon>Eukaryota</taxon>
        <taxon>Metazoa</taxon>
        <taxon>Chordata</taxon>
        <taxon>Craniata</taxon>
        <taxon>Vertebrata</taxon>
        <taxon>Euteleostomi</taxon>
        <taxon>Actinopterygii</taxon>
        <taxon>Neopterygii</taxon>
        <taxon>Teleostei</taxon>
        <taxon>Neoteleostei</taxon>
        <taxon>Acanthomorphata</taxon>
        <taxon>Ovalentaria</taxon>
        <taxon>Atherinomorphae</taxon>
        <taxon>Cyprinodontiformes</taxon>
        <taxon>Goodeidae</taxon>
        <taxon>Ataeniobius</taxon>
    </lineage>
</organism>
<keyword evidence="14 18" id="KW-0472">Membrane</keyword>
<evidence type="ECO:0000256" key="6">
    <source>
        <dbReference type="ARBA" id="ARBA00022741"/>
    </source>
</evidence>
<evidence type="ECO:0000313" key="22">
    <source>
        <dbReference type="Proteomes" id="UP001345963"/>
    </source>
</evidence>
<dbReference type="InterPro" id="IPR039421">
    <property type="entry name" value="Type_1_exporter"/>
</dbReference>
<evidence type="ECO:0000256" key="1">
    <source>
        <dbReference type="ARBA" id="ARBA00004448"/>
    </source>
</evidence>
<dbReference type="PROSITE" id="PS50893">
    <property type="entry name" value="ABC_TRANSPORTER_2"/>
    <property type="match status" value="1"/>
</dbReference>
<evidence type="ECO:0000256" key="13">
    <source>
        <dbReference type="ARBA" id="ARBA00023128"/>
    </source>
</evidence>
<comment type="subcellular location">
    <subcellularLocation>
        <location evidence="1">Mitochondrion inner membrane</location>
        <topology evidence="1">Multi-pass membrane protein</topology>
    </subcellularLocation>
</comment>
<dbReference type="InterPro" id="IPR036640">
    <property type="entry name" value="ABC1_TM_sf"/>
</dbReference>
<dbReference type="InterPro" id="IPR027417">
    <property type="entry name" value="P-loop_NTPase"/>
</dbReference>
<evidence type="ECO:0000256" key="18">
    <source>
        <dbReference type="SAM" id="Phobius"/>
    </source>
</evidence>
<feature type="transmembrane region" description="Helical" evidence="18">
    <location>
        <begin position="196"/>
        <end position="216"/>
    </location>
</feature>
<evidence type="ECO:0000256" key="14">
    <source>
        <dbReference type="ARBA" id="ARBA00023136"/>
    </source>
</evidence>
<dbReference type="PROSITE" id="PS00211">
    <property type="entry name" value="ABC_TRANSPORTER_1"/>
    <property type="match status" value="1"/>
</dbReference>
<dbReference type="EMBL" id="JAHUTI010039539">
    <property type="protein sequence ID" value="MED6244400.1"/>
    <property type="molecule type" value="Genomic_DNA"/>
</dbReference>
<evidence type="ECO:0000256" key="5">
    <source>
        <dbReference type="ARBA" id="ARBA00022692"/>
    </source>
</evidence>
<dbReference type="Gene3D" id="3.40.50.300">
    <property type="entry name" value="P-loop containing nucleotide triphosphate hydrolases"/>
    <property type="match status" value="1"/>
</dbReference>
<keyword evidence="5 18" id="KW-0812">Transmembrane</keyword>
<reference evidence="21 22" key="1">
    <citation type="submission" date="2021-07" db="EMBL/GenBank/DDBJ databases">
        <authorList>
            <person name="Palmer J.M."/>
        </authorList>
    </citation>
    <scope>NUCLEOTIDE SEQUENCE [LARGE SCALE GENOMIC DNA]</scope>
    <source>
        <strain evidence="21 22">AT_MEX2019</strain>
        <tissue evidence="21">Muscle</tissue>
    </source>
</reference>
<evidence type="ECO:0000256" key="7">
    <source>
        <dbReference type="ARBA" id="ARBA00022792"/>
    </source>
</evidence>
<keyword evidence="22" id="KW-1185">Reference proteome</keyword>